<protein>
    <submittedName>
        <fullName evidence="2">Glycosyl transferase family 2</fullName>
    </submittedName>
    <submittedName>
        <fullName evidence="3">Glycosyltransferase involved in cell wall biosynthesis</fullName>
    </submittedName>
</protein>
<accession>A0A420CJ96</accession>
<dbReference type="Proteomes" id="UP000658202">
    <property type="component" value="Unassembled WGS sequence"/>
</dbReference>
<dbReference type="EMBL" id="RAQH01000013">
    <property type="protein sequence ID" value="RKE78376.1"/>
    <property type="molecule type" value="Genomic_DNA"/>
</dbReference>
<organism evidence="3 4">
    <name type="scientific">Epilithonimonas arachidiradicis</name>
    <dbReference type="NCBI Taxonomy" id="1617282"/>
    <lineage>
        <taxon>Bacteria</taxon>
        <taxon>Pseudomonadati</taxon>
        <taxon>Bacteroidota</taxon>
        <taxon>Flavobacteriia</taxon>
        <taxon>Flavobacteriales</taxon>
        <taxon>Weeksellaceae</taxon>
        <taxon>Chryseobacterium group</taxon>
        <taxon>Epilithonimonas</taxon>
    </lineage>
</organism>
<reference evidence="5" key="3">
    <citation type="journal article" date="2019" name="Int. J. Syst. Evol. Microbiol.">
        <title>The Global Catalogue of Microorganisms (GCM) 10K type strain sequencing project: providing services to taxonomists for standard genome sequencing and annotation.</title>
        <authorList>
            <consortium name="The Broad Institute Genomics Platform"/>
            <consortium name="The Broad Institute Genome Sequencing Center for Infectious Disease"/>
            <person name="Wu L."/>
            <person name="Ma J."/>
        </authorList>
    </citation>
    <scope>NUCLEOTIDE SEQUENCE [LARGE SCALE GENOMIC DNA]</scope>
    <source>
        <strain evidence="5">CCM 8490</strain>
    </source>
</reference>
<name>A0A420CJ96_9FLAO</name>
<proteinExistence type="predicted"/>
<evidence type="ECO:0000313" key="2">
    <source>
        <dbReference type="EMBL" id="GGG67228.1"/>
    </source>
</evidence>
<gene>
    <name evidence="3" type="ORF">BXY58_3501</name>
    <name evidence="2" type="ORF">GCM10007332_32570</name>
</gene>
<dbReference type="InterPro" id="IPR001173">
    <property type="entry name" value="Glyco_trans_2-like"/>
</dbReference>
<evidence type="ECO:0000313" key="4">
    <source>
        <dbReference type="Proteomes" id="UP000285906"/>
    </source>
</evidence>
<dbReference type="OrthoDB" id="396512at2"/>
<dbReference type="PANTHER" id="PTHR22916">
    <property type="entry name" value="GLYCOSYLTRANSFERASE"/>
    <property type="match status" value="1"/>
</dbReference>
<dbReference type="RefSeq" id="WP_120215016.1">
    <property type="nucleotide sequence ID" value="NZ_BMCW01000010.1"/>
</dbReference>
<dbReference type="EMBL" id="BMCW01000010">
    <property type="protein sequence ID" value="GGG67228.1"/>
    <property type="molecule type" value="Genomic_DNA"/>
</dbReference>
<keyword evidence="3" id="KW-0808">Transferase</keyword>
<dbReference type="Gene3D" id="3.90.550.10">
    <property type="entry name" value="Spore Coat Polysaccharide Biosynthesis Protein SpsA, Chain A"/>
    <property type="match status" value="1"/>
</dbReference>
<dbReference type="AlphaFoldDB" id="A0A420CJ96"/>
<dbReference type="CDD" id="cd00761">
    <property type="entry name" value="Glyco_tranf_GTA_type"/>
    <property type="match status" value="1"/>
</dbReference>
<reference evidence="3 4" key="2">
    <citation type="submission" date="2018-09" db="EMBL/GenBank/DDBJ databases">
        <title>Genomic Encyclopedia of Archaeal and Bacterial Type Strains, Phase II (KMG-II): from individual species to whole genera.</title>
        <authorList>
            <person name="Goeker M."/>
        </authorList>
    </citation>
    <scope>NUCLEOTIDE SEQUENCE [LARGE SCALE GENOMIC DNA]</scope>
    <source>
        <strain evidence="3 4">DSM 27620</strain>
    </source>
</reference>
<reference evidence="2" key="1">
    <citation type="journal article" date="2014" name="Int. J. Syst. Evol. Microbiol.">
        <title>Complete genome of a new Firmicutes species belonging to the dominant human colonic microbiota ('Ruminococcus bicirculans') reveals two chromosomes and a selective capacity to utilize plant glucans.</title>
        <authorList>
            <consortium name="NISC Comparative Sequencing Program"/>
            <person name="Wegmann U."/>
            <person name="Louis P."/>
            <person name="Goesmann A."/>
            <person name="Henrissat B."/>
            <person name="Duncan S.H."/>
            <person name="Flint H.J."/>
        </authorList>
    </citation>
    <scope>NUCLEOTIDE SEQUENCE</scope>
    <source>
        <strain evidence="2">CCM 8490</strain>
    </source>
</reference>
<feature type="domain" description="Glycosyltransferase 2-like" evidence="1">
    <location>
        <begin position="5"/>
        <end position="132"/>
    </location>
</feature>
<dbReference type="PANTHER" id="PTHR22916:SF3">
    <property type="entry name" value="UDP-GLCNAC:BETAGAL BETA-1,3-N-ACETYLGLUCOSAMINYLTRANSFERASE-LIKE PROTEIN 1"/>
    <property type="match status" value="1"/>
</dbReference>
<reference evidence="2" key="4">
    <citation type="submission" date="2024-05" db="EMBL/GenBank/DDBJ databases">
        <authorList>
            <person name="Sun Q."/>
            <person name="Sedlacek I."/>
        </authorList>
    </citation>
    <scope>NUCLEOTIDE SEQUENCE</scope>
    <source>
        <strain evidence="2">CCM 8490</strain>
    </source>
</reference>
<dbReference type="Pfam" id="PF00535">
    <property type="entry name" value="Glycos_transf_2"/>
    <property type="match status" value="1"/>
</dbReference>
<sequence>MPTVSVILPAYNVEKYIAKSISSVLSQTFTDFELLVIIDGSPDNSKTVAESFSDKRISIFEKENGGLSDARNYGLKRARGKYVYFMDSDDWIEPELLEDNLKILNKKHLDFLVFGYIQDNEDANGKVTKSINFQPKVQSYSKNEENVSIDQLHIGLLGYAWNKIYKKKFLDQNRFVFQKGISLVEDILFNAPIYTISKEIHFNQKSYYHYVNRDEETLMKKFYPDAFKLKVLKNIELEKFFKSWKVKDEKNILSEILFNGIRFCINNLYSSKPSISLENRKQYIREIVLHPRYKYLKPYYTAKNLKAKIFFFALGLKSDRLLRILKKKKYE</sequence>
<comment type="caution">
    <text evidence="3">The sequence shown here is derived from an EMBL/GenBank/DDBJ whole genome shotgun (WGS) entry which is preliminary data.</text>
</comment>
<evidence type="ECO:0000313" key="5">
    <source>
        <dbReference type="Proteomes" id="UP000658202"/>
    </source>
</evidence>
<dbReference type="SUPFAM" id="SSF53448">
    <property type="entry name" value="Nucleotide-diphospho-sugar transferases"/>
    <property type="match status" value="1"/>
</dbReference>
<dbReference type="GO" id="GO:0016758">
    <property type="term" value="F:hexosyltransferase activity"/>
    <property type="evidence" value="ECO:0007669"/>
    <property type="project" value="UniProtKB-ARBA"/>
</dbReference>
<evidence type="ECO:0000313" key="3">
    <source>
        <dbReference type="EMBL" id="RKE78376.1"/>
    </source>
</evidence>
<keyword evidence="5" id="KW-1185">Reference proteome</keyword>
<dbReference type="Proteomes" id="UP000285906">
    <property type="component" value="Unassembled WGS sequence"/>
</dbReference>
<dbReference type="InterPro" id="IPR029044">
    <property type="entry name" value="Nucleotide-diphossugar_trans"/>
</dbReference>
<evidence type="ECO:0000259" key="1">
    <source>
        <dbReference type="Pfam" id="PF00535"/>
    </source>
</evidence>